<dbReference type="SUPFAM" id="SSF47413">
    <property type="entry name" value="lambda repressor-like DNA-binding domains"/>
    <property type="match status" value="1"/>
</dbReference>
<evidence type="ECO:0000259" key="1">
    <source>
        <dbReference type="PROSITE" id="PS50943"/>
    </source>
</evidence>
<dbReference type="Gene3D" id="1.10.260.40">
    <property type="entry name" value="lambda repressor-like DNA-binding domains"/>
    <property type="match status" value="1"/>
</dbReference>
<dbReference type="GO" id="GO:0003677">
    <property type="term" value="F:DNA binding"/>
    <property type="evidence" value="ECO:0007669"/>
    <property type="project" value="InterPro"/>
</dbReference>
<dbReference type="InterPro" id="IPR010982">
    <property type="entry name" value="Lambda_DNA-bd_dom_sf"/>
</dbReference>
<dbReference type="RefSeq" id="WP_034541168.1">
    <property type="nucleotide sequence ID" value="NZ_CABFNH010000008.1"/>
</dbReference>
<dbReference type="CDD" id="cd00093">
    <property type="entry name" value="HTH_XRE"/>
    <property type="match status" value="1"/>
</dbReference>
<sequence>MFPERLRALRKGQNLTLNELAQALNEHLGPGERPNTPTQIGNWERGIRNPSFVEVRKVAEFFDVSMDYLCGRTERDGHDLAKLFFSNQDLLFEGAVLTSQDRYEIFQLINGYLKGRSQRSETDTFYGKQEELNLDFKE</sequence>
<proteinExistence type="predicted"/>
<evidence type="ECO:0000313" key="4">
    <source>
        <dbReference type="Proteomes" id="UP000030001"/>
    </source>
</evidence>
<dbReference type="PROSITE" id="PS50943">
    <property type="entry name" value="HTH_CROC1"/>
    <property type="match status" value="1"/>
</dbReference>
<dbReference type="Pfam" id="PF01381">
    <property type="entry name" value="HTH_3"/>
    <property type="match status" value="1"/>
</dbReference>
<evidence type="ECO:0000313" key="3">
    <source>
        <dbReference type="EMBL" id="VTZ89502.1"/>
    </source>
</evidence>
<dbReference type="Proteomes" id="UP000030001">
    <property type="component" value="Unassembled WGS sequence"/>
</dbReference>
<evidence type="ECO:0000313" key="2">
    <source>
        <dbReference type="EMBL" id="KGL66358.1"/>
    </source>
</evidence>
<feature type="domain" description="HTH cro/C1-type" evidence="1">
    <location>
        <begin position="6"/>
        <end position="69"/>
    </location>
</feature>
<dbReference type="EMBL" id="JROC01000037">
    <property type="protein sequence ID" value="KGL66358.1"/>
    <property type="molecule type" value="Genomic_DNA"/>
</dbReference>
<dbReference type="AlphaFoldDB" id="A0A099YBV6"/>
<gene>
    <name evidence="3" type="ORF">LMUP508_00803</name>
    <name evidence="2" type="ORF">LX03_10305</name>
</gene>
<evidence type="ECO:0000313" key="5">
    <source>
        <dbReference type="Proteomes" id="UP000365705"/>
    </source>
</evidence>
<accession>A0A099YBV6</accession>
<dbReference type="EMBL" id="CABFNH010000008">
    <property type="protein sequence ID" value="VTZ89502.1"/>
    <property type="molecule type" value="Genomic_DNA"/>
</dbReference>
<name>A0A099YBV6_LIMMU</name>
<protein>
    <submittedName>
        <fullName evidence="2">XRE family transcriptional regulator</fullName>
    </submittedName>
</protein>
<reference evidence="3 5" key="2">
    <citation type="submission" date="2019-06" db="EMBL/GenBank/DDBJ databases">
        <authorList>
            <person name="Rodrigo-Torres L."/>
            <person name="Arahal R. D."/>
            <person name="Lucena T."/>
        </authorList>
    </citation>
    <scope>NUCLEOTIDE SEQUENCE [LARGE SCALE GENOMIC DNA]</scope>
    <source>
        <strain evidence="3 5">INIA P508</strain>
    </source>
</reference>
<dbReference type="SMART" id="SM00530">
    <property type="entry name" value="HTH_XRE"/>
    <property type="match status" value="1"/>
</dbReference>
<dbReference type="InterPro" id="IPR001387">
    <property type="entry name" value="Cro/C1-type_HTH"/>
</dbReference>
<organism evidence="2 4">
    <name type="scientific">Limosilactobacillus mucosae</name>
    <name type="common">Lactobacillus mucosae</name>
    <dbReference type="NCBI Taxonomy" id="97478"/>
    <lineage>
        <taxon>Bacteria</taxon>
        <taxon>Bacillati</taxon>
        <taxon>Bacillota</taxon>
        <taxon>Bacilli</taxon>
        <taxon>Lactobacillales</taxon>
        <taxon>Lactobacillaceae</taxon>
        <taxon>Limosilactobacillus</taxon>
    </lineage>
</organism>
<reference evidence="2 4" key="1">
    <citation type="submission" date="2014-09" db="EMBL/GenBank/DDBJ databases">
        <title>Lactobacillus mucosae CRL573 Genome Sequencing.</title>
        <authorList>
            <person name="Bleckwedel J."/>
            <person name="Teran L.C."/>
            <person name="Bonacina J."/>
            <person name="Saavedra L."/>
            <person name="Mozzi F.B."/>
            <person name="Raya R.R."/>
        </authorList>
    </citation>
    <scope>NUCLEOTIDE SEQUENCE [LARGE SCALE GENOMIC DNA]</scope>
    <source>
        <strain evidence="2 4">CRL573</strain>
    </source>
</reference>
<dbReference type="Proteomes" id="UP000365705">
    <property type="component" value="Unassembled WGS sequence"/>
</dbReference>